<dbReference type="GO" id="GO:0004834">
    <property type="term" value="F:tryptophan synthase activity"/>
    <property type="evidence" value="ECO:0007669"/>
    <property type="project" value="UniProtKB-UniRule"/>
</dbReference>
<keyword evidence="12" id="KW-1185">Reference proteome</keyword>
<feature type="active site" description="Proton acceptor" evidence="9">
    <location>
        <position position="49"/>
    </location>
</feature>
<feature type="active site" description="Proton acceptor" evidence="9">
    <location>
        <position position="60"/>
    </location>
</feature>
<dbReference type="PANTHER" id="PTHR43406:SF1">
    <property type="entry name" value="TRYPTOPHAN SYNTHASE ALPHA CHAIN, CHLOROPLASTIC"/>
    <property type="match status" value="1"/>
</dbReference>
<organism evidence="11 12">
    <name type="scientific">Plasticicumulans lactativorans</name>
    <dbReference type="NCBI Taxonomy" id="1133106"/>
    <lineage>
        <taxon>Bacteria</taxon>
        <taxon>Pseudomonadati</taxon>
        <taxon>Pseudomonadota</taxon>
        <taxon>Gammaproteobacteria</taxon>
        <taxon>Candidatus Competibacteraceae</taxon>
        <taxon>Plasticicumulans</taxon>
    </lineage>
</organism>
<dbReference type="EMBL" id="SLWY01000011">
    <property type="protein sequence ID" value="TCO80816.1"/>
    <property type="molecule type" value="Genomic_DNA"/>
</dbReference>
<dbReference type="InterPro" id="IPR011060">
    <property type="entry name" value="RibuloseP-bd_barrel"/>
</dbReference>
<evidence type="ECO:0000256" key="3">
    <source>
        <dbReference type="ARBA" id="ARBA00011270"/>
    </source>
</evidence>
<gene>
    <name evidence="9" type="primary">trpA</name>
    <name evidence="11" type="ORF">EV699_11117</name>
</gene>
<dbReference type="Pfam" id="PF00290">
    <property type="entry name" value="Trp_syntA"/>
    <property type="match status" value="1"/>
</dbReference>
<reference evidence="11 12" key="1">
    <citation type="submission" date="2019-03" db="EMBL/GenBank/DDBJ databases">
        <title>Genomic Encyclopedia of Type Strains, Phase IV (KMG-IV): sequencing the most valuable type-strain genomes for metagenomic binning, comparative biology and taxonomic classification.</title>
        <authorList>
            <person name="Goeker M."/>
        </authorList>
    </citation>
    <scope>NUCLEOTIDE SEQUENCE [LARGE SCALE GENOMIC DNA]</scope>
    <source>
        <strain evidence="11 12">DSM 25287</strain>
    </source>
</reference>
<sequence length="271" mass="28119">MNRIATRFQALAARGRQALVPYITAGDPDLATTEALLHTLVANGADIIELGVPFSDPMADGPVIQRACERALAAGTRLLDVIELVRRFRTTDTTTPVVLMGYLNPVEVLGYEAFAKAAAEAGIDGVLTVDLPPEEAHDLAGALVTHGLDPIFLLAPTSSDARVRRIAEVARGYLYYVSLKGVTGSSALDVADVAARVAHIRSLVNVPVGVGFGIRDAASAGAIARVADAVVVGSALVSRIETLAAEPERLHAEIGALIAAMRAAMDGAPAA</sequence>
<proteinExistence type="inferred from homology"/>
<dbReference type="InterPro" id="IPR018204">
    <property type="entry name" value="Trp_synthase_alpha_AS"/>
</dbReference>
<dbReference type="OrthoDB" id="9804578at2"/>
<evidence type="ECO:0000256" key="2">
    <source>
        <dbReference type="ARBA" id="ARBA00004733"/>
    </source>
</evidence>
<dbReference type="UniPathway" id="UPA00035">
    <property type="reaction ID" value="UER00044"/>
</dbReference>
<dbReference type="GO" id="GO:0005829">
    <property type="term" value="C:cytosol"/>
    <property type="evidence" value="ECO:0007669"/>
    <property type="project" value="TreeGrafter"/>
</dbReference>
<evidence type="ECO:0000256" key="1">
    <source>
        <dbReference type="ARBA" id="ARBA00003365"/>
    </source>
</evidence>
<dbReference type="RefSeq" id="WP_132542511.1">
    <property type="nucleotide sequence ID" value="NZ_SLWY01000011.1"/>
</dbReference>
<evidence type="ECO:0000256" key="8">
    <source>
        <dbReference type="ARBA" id="ARBA00049047"/>
    </source>
</evidence>
<keyword evidence="6 9" id="KW-0057">Aromatic amino acid biosynthesis</keyword>
<name>A0A4R2L9J7_9GAMM</name>
<dbReference type="Proteomes" id="UP000295765">
    <property type="component" value="Unassembled WGS sequence"/>
</dbReference>
<dbReference type="Gene3D" id="3.20.20.70">
    <property type="entry name" value="Aldolase class I"/>
    <property type="match status" value="1"/>
</dbReference>
<comment type="pathway">
    <text evidence="2 9">Amino-acid biosynthesis; L-tryptophan biosynthesis; L-tryptophan from chorismate: step 5/5.</text>
</comment>
<dbReference type="EC" id="4.2.1.20" evidence="9"/>
<dbReference type="CDD" id="cd04724">
    <property type="entry name" value="Tryptophan_synthase_alpha"/>
    <property type="match status" value="1"/>
</dbReference>
<accession>A0A4R2L9J7</accession>
<comment type="catalytic activity">
    <reaction evidence="8 9">
        <text>(1S,2R)-1-C-(indol-3-yl)glycerol 3-phosphate + L-serine = D-glyceraldehyde 3-phosphate + L-tryptophan + H2O</text>
        <dbReference type="Rhea" id="RHEA:10532"/>
        <dbReference type="ChEBI" id="CHEBI:15377"/>
        <dbReference type="ChEBI" id="CHEBI:33384"/>
        <dbReference type="ChEBI" id="CHEBI:57912"/>
        <dbReference type="ChEBI" id="CHEBI:58866"/>
        <dbReference type="ChEBI" id="CHEBI:59776"/>
        <dbReference type="EC" id="4.2.1.20"/>
    </reaction>
</comment>
<protein>
    <recommendedName>
        <fullName evidence="9">Tryptophan synthase alpha chain</fullName>
        <ecNumber evidence="9">4.2.1.20</ecNumber>
    </recommendedName>
</protein>
<comment type="function">
    <text evidence="1 9">The alpha subunit is responsible for the aldol cleavage of indoleglycerol phosphate to indole and glyceraldehyde 3-phosphate.</text>
</comment>
<keyword evidence="7 9" id="KW-0456">Lyase</keyword>
<dbReference type="AlphaFoldDB" id="A0A4R2L9J7"/>
<evidence type="ECO:0000313" key="12">
    <source>
        <dbReference type="Proteomes" id="UP000295765"/>
    </source>
</evidence>
<comment type="similarity">
    <text evidence="9 10">Belongs to the TrpA family.</text>
</comment>
<comment type="subunit">
    <text evidence="3 9">Tetramer of two alpha and two beta chains.</text>
</comment>
<dbReference type="PANTHER" id="PTHR43406">
    <property type="entry name" value="TRYPTOPHAN SYNTHASE, ALPHA CHAIN"/>
    <property type="match status" value="1"/>
</dbReference>
<comment type="caution">
    <text evidence="11">The sequence shown here is derived from an EMBL/GenBank/DDBJ whole genome shotgun (WGS) entry which is preliminary data.</text>
</comment>
<evidence type="ECO:0000256" key="6">
    <source>
        <dbReference type="ARBA" id="ARBA00023141"/>
    </source>
</evidence>
<dbReference type="SUPFAM" id="SSF51366">
    <property type="entry name" value="Ribulose-phoshate binding barrel"/>
    <property type="match status" value="1"/>
</dbReference>
<dbReference type="InterPro" id="IPR013785">
    <property type="entry name" value="Aldolase_TIM"/>
</dbReference>
<keyword evidence="4 9" id="KW-0028">Amino-acid biosynthesis</keyword>
<dbReference type="FunFam" id="3.20.20.70:FF:000037">
    <property type="entry name" value="Tryptophan synthase alpha chain"/>
    <property type="match status" value="1"/>
</dbReference>
<evidence type="ECO:0000313" key="11">
    <source>
        <dbReference type="EMBL" id="TCO80816.1"/>
    </source>
</evidence>
<dbReference type="PROSITE" id="PS00167">
    <property type="entry name" value="TRP_SYNTHASE_ALPHA"/>
    <property type="match status" value="1"/>
</dbReference>
<evidence type="ECO:0000256" key="10">
    <source>
        <dbReference type="RuleBase" id="RU003662"/>
    </source>
</evidence>
<dbReference type="NCBIfam" id="TIGR00262">
    <property type="entry name" value="trpA"/>
    <property type="match status" value="1"/>
</dbReference>
<evidence type="ECO:0000256" key="4">
    <source>
        <dbReference type="ARBA" id="ARBA00022605"/>
    </source>
</evidence>
<evidence type="ECO:0000256" key="7">
    <source>
        <dbReference type="ARBA" id="ARBA00023239"/>
    </source>
</evidence>
<dbReference type="InterPro" id="IPR002028">
    <property type="entry name" value="Trp_synthase_suA"/>
</dbReference>
<evidence type="ECO:0000256" key="9">
    <source>
        <dbReference type="HAMAP-Rule" id="MF_00131"/>
    </source>
</evidence>
<evidence type="ECO:0000256" key="5">
    <source>
        <dbReference type="ARBA" id="ARBA00022822"/>
    </source>
</evidence>
<keyword evidence="5 9" id="KW-0822">Tryptophan biosynthesis</keyword>
<dbReference type="HAMAP" id="MF_00131">
    <property type="entry name" value="Trp_synth_alpha"/>
    <property type="match status" value="1"/>
</dbReference>